<gene>
    <name evidence="2" type="ORF">LCGC14_3001560</name>
</gene>
<comment type="caution">
    <text evidence="2">The sequence shown here is derived from an EMBL/GenBank/DDBJ whole genome shotgun (WGS) entry which is preliminary data.</text>
</comment>
<protein>
    <submittedName>
        <fullName evidence="2">Uncharacterized protein</fullName>
    </submittedName>
</protein>
<proteinExistence type="predicted"/>
<sequence>MTVLALWSPVDLMLGVVGPLGAATAAGTALLVDLDPDGPHYGGKHSLKDLVTNGPTREQLEPTRSGPAVLRNGGVSPEDAEEVVTALVERWPNVVLRCAPTQGVNTGAVALLPLLPAPFTPSVDGAAVYQQTPLSSGRPRNMHVLPVPRSETVKALLSGVRPRSRDRWIRSFARVWEL</sequence>
<reference evidence="2" key="1">
    <citation type="journal article" date="2015" name="Nature">
        <title>Complex archaea that bridge the gap between prokaryotes and eukaryotes.</title>
        <authorList>
            <person name="Spang A."/>
            <person name="Saw J.H."/>
            <person name="Jorgensen S.L."/>
            <person name="Zaremba-Niedzwiedzka K."/>
            <person name="Martijn J."/>
            <person name="Lind A.E."/>
            <person name="van Eijk R."/>
            <person name="Schleper C."/>
            <person name="Guy L."/>
            <person name="Ettema T.J."/>
        </authorList>
    </citation>
    <scope>NUCLEOTIDE SEQUENCE</scope>
</reference>
<organism evidence="2">
    <name type="scientific">marine sediment metagenome</name>
    <dbReference type="NCBI Taxonomy" id="412755"/>
    <lineage>
        <taxon>unclassified sequences</taxon>
        <taxon>metagenomes</taxon>
        <taxon>ecological metagenomes</taxon>
    </lineage>
</organism>
<dbReference type="EMBL" id="LAZR01061863">
    <property type="protein sequence ID" value="KKK62716.1"/>
    <property type="molecule type" value="Genomic_DNA"/>
</dbReference>
<name>A0A0F8ZS01_9ZZZZ</name>
<evidence type="ECO:0000313" key="2">
    <source>
        <dbReference type="EMBL" id="KKK62716.1"/>
    </source>
</evidence>
<accession>A0A0F8ZS01</accession>
<feature type="region of interest" description="Disordered" evidence="1">
    <location>
        <begin position="45"/>
        <end position="76"/>
    </location>
</feature>
<evidence type="ECO:0000256" key="1">
    <source>
        <dbReference type="SAM" id="MobiDB-lite"/>
    </source>
</evidence>
<dbReference type="AlphaFoldDB" id="A0A0F8ZS01"/>